<reference evidence="1" key="1">
    <citation type="submission" date="2019-07" db="EMBL/GenBank/DDBJ databases">
        <authorList>
            <person name="Dittberner H."/>
        </authorList>
    </citation>
    <scope>NUCLEOTIDE SEQUENCE [LARGE SCALE GENOMIC DNA]</scope>
</reference>
<sequence length="86" mass="9864">MIQNIYWADSGDRVAIVSNSSFKILKFSRDFVSSYLDCSKQIGEKGILGVFEILNETKERVQSGLWVRDIRELKPKILIKPISKCI</sequence>
<proteinExistence type="predicted"/>
<dbReference type="EMBL" id="CABITT030000005">
    <property type="protein sequence ID" value="VVB05160.1"/>
    <property type="molecule type" value="Genomic_DNA"/>
</dbReference>
<accession>A0A565BUZ4</accession>
<organism evidence="1 2">
    <name type="scientific">Arabis nemorensis</name>
    <dbReference type="NCBI Taxonomy" id="586526"/>
    <lineage>
        <taxon>Eukaryota</taxon>
        <taxon>Viridiplantae</taxon>
        <taxon>Streptophyta</taxon>
        <taxon>Embryophyta</taxon>
        <taxon>Tracheophyta</taxon>
        <taxon>Spermatophyta</taxon>
        <taxon>Magnoliopsida</taxon>
        <taxon>eudicotyledons</taxon>
        <taxon>Gunneridae</taxon>
        <taxon>Pentapetalae</taxon>
        <taxon>rosids</taxon>
        <taxon>malvids</taxon>
        <taxon>Brassicales</taxon>
        <taxon>Brassicaceae</taxon>
        <taxon>Arabideae</taxon>
        <taxon>Arabis</taxon>
    </lineage>
</organism>
<dbReference type="Proteomes" id="UP000489600">
    <property type="component" value="Unassembled WGS sequence"/>
</dbReference>
<dbReference type="AlphaFoldDB" id="A0A565BUZ4"/>
<keyword evidence="2" id="KW-1185">Reference proteome</keyword>
<evidence type="ECO:0000313" key="1">
    <source>
        <dbReference type="EMBL" id="VVB05160.1"/>
    </source>
</evidence>
<name>A0A565BUZ4_9BRAS</name>
<comment type="caution">
    <text evidence="1">The sequence shown here is derived from an EMBL/GenBank/DDBJ whole genome shotgun (WGS) entry which is preliminary data.</text>
</comment>
<gene>
    <name evidence="1" type="ORF">ANE_LOCUS15604</name>
</gene>
<protein>
    <submittedName>
        <fullName evidence="1">Uncharacterized protein</fullName>
    </submittedName>
</protein>
<dbReference type="OrthoDB" id="10261470at2759"/>
<evidence type="ECO:0000313" key="2">
    <source>
        <dbReference type="Proteomes" id="UP000489600"/>
    </source>
</evidence>